<sequence>MTLIEKARAGRLAALASLDAANDHAHNVVSIFDFEPVKKAQPIPAFSSIRSQGSVVRLAA</sequence>
<dbReference type="EMBL" id="AAMT01000002">
    <property type="protein sequence ID" value="EAQ14368.1"/>
    <property type="molecule type" value="Genomic_DNA"/>
</dbReference>
<dbReference type="STRING" id="314271.RB2654_16901"/>
<dbReference type="HOGENOM" id="CLU_2936171_0_0_5"/>
<accession>A3VBN5</accession>
<proteinExistence type="predicted"/>
<comment type="caution">
    <text evidence="1">The sequence shown here is derived from an EMBL/GenBank/DDBJ whole genome shotgun (WGS) entry which is preliminary data.</text>
</comment>
<reference evidence="1 2" key="1">
    <citation type="journal article" date="2010" name="J. Bacteriol.">
        <title>Genome sequences of Pelagibaca bermudensis HTCC2601T and Maritimibacter alkaliphilus HTCC2654T, the type strains of two marine Roseobacter genera.</title>
        <authorList>
            <person name="Thrash J.C."/>
            <person name="Cho J.C."/>
            <person name="Ferriera S."/>
            <person name="Johnson J."/>
            <person name="Vergin K.L."/>
            <person name="Giovannoni S.J."/>
        </authorList>
    </citation>
    <scope>NUCLEOTIDE SEQUENCE [LARGE SCALE GENOMIC DNA]</scope>
    <source>
        <strain evidence="1 2">HTCC2654</strain>
    </source>
</reference>
<name>A3VBN5_9RHOB</name>
<protein>
    <submittedName>
        <fullName evidence="1">Uncharacterized protein</fullName>
    </submittedName>
</protein>
<keyword evidence="2" id="KW-1185">Reference proteome</keyword>
<dbReference type="RefSeq" id="WP_008333746.1">
    <property type="nucleotide sequence ID" value="NZ_CH902578.1"/>
</dbReference>
<evidence type="ECO:0000313" key="1">
    <source>
        <dbReference type="EMBL" id="EAQ14368.1"/>
    </source>
</evidence>
<dbReference type="AlphaFoldDB" id="A3VBN5"/>
<evidence type="ECO:0000313" key="2">
    <source>
        <dbReference type="Proteomes" id="UP000002931"/>
    </source>
</evidence>
<organism evidence="1 2">
    <name type="scientific">Maritimibacter alkaliphilus HTCC2654</name>
    <dbReference type="NCBI Taxonomy" id="314271"/>
    <lineage>
        <taxon>Bacteria</taxon>
        <taxon>Pseudomonadati</taxon>
        <taxon>Pseudomonadota</taxon>
        <taxon>Alphaproteobacteria</taxon>
        <taxon>Rhodobacterales</taxon>
        <taxon>Roseobacteraceae</taxon>
        <taxon>Maritimibacter</taxon>
    </lineage>
</organism>
<dbReference type="Proteomes" id="UP000002931">
    <property type="component" value="Unassembled WGS sequence"/>
</dbReference>
<gene>
    <name evidence="1" type="ORF">RB2654_16901</name>
</gene>